<dbReference type="Pfam" id="PF08808">
    <property type="entry name" value="RES"/>
    <property type="match status" value="1"/>
</dbReference>
<evidence type="ECO:0000259" key="1">
    <source>
        <dbReference type="SMART" id="SM00953"/>
    </source>
</evidence>
<evidence type="ECO:0000313" key="3">
    <source>
        <dbReference type="Proteomes" id="UP001324993"/>
    </source>
</evidence>
<proteinExistence type="predicted"/>
<dbReference type="SMART" id="SM00953">
    <property type="entry name" value="RES"/>
    <property type="match status" value="1"/>
</dbReference>
<accession>A0ABZ0RQ73</accession>
<name>A0ABZ0RQ73_9BACT</name>
<protein>
    <submittedName>
        <fullName evidence="2">RES family NAD+ phosphorylase</fullName>
    </submittedName>
</protein>
<gene>
    <name evidence="2" type="ORF">SH580_06230</name>
</gene>
<feature type="domain" description="RES" evidence="1">
    <location>
        <begin position="16"/>
        <end position="141"/>
    </location>
</feature>
<evidence type="ECO:0000313" key="2">
    <source>
        <dbReference type="EMBL" id="WPJ97303.1"/>
    </source>
</evidence>
<dbReference type="Proteomes" id="UP001324993">
    <property type="component" value="Chromosome"/>
</dbReference>
<dbReference type="InterPro" id="IPR014914">
    <property type="entry name" value="RES_dom"/>
</dbReference>
<dbReference type="RefSeq" id="WP_319834148.1">
    <property type="nucleotide sequence ID" value="NZ_CP138858.1"/>
</dbReference>
<organism evidence="2 3">
    <name type="scientific">Coraliomargarita algicola</name>
    <dbReference type="NCBI Taxonomy" id="3092156"/>
    <lineage>
        <taxon>Bacteria</taxon>
        <taxon>Pseudomonadati</taxon>
        <taxon>Verrucomicrobiota</taxon>
        <taxon>Opitutia</taxon>
        <taxon>Puniceicoccales</taxon>
        <taxon>Coraliomargaritaceae</taxon>
        <taxon>Coraliomargarita</taxon>
    </lineage>
</organism>
<reference evidence="2 3" key="1">
    <citation type="submission" date="2023-11" db="EMBL/GenBank/DDBJ databases">
        <title>Coraliomargarita sp. nov., isolated from marine algae.</title>
        <authorList>
            <person name="Lee J.K."/>
            <person name="Baek J.H."/>
            <person name="Kim J.M."/>
            <person name="Choi D.G."/>
            <person name="Jeon C.O."/>
        </authorList>
    </citation>
    <scope>NUCLEOTIDE SEQUENCE [LARGE SCALE GENOMIC DNA]</scope>
    <source>
        <strain evidence="2 3">J2-16</strain>
    </source>
</reference>
<keyword evidence="3" id="KW-1185">Reference proteome</keyword>
<dbReference type="EMBL" id="CP138858">
    <property type="protein sequence ID" value="WPJ97303.1"/>
    <property type="molecule type" value="Genomic_DNA"/>
</dbReference>
<sequence length="152" mass="17138">MITAWRIVQTRWAGRAFDGEGARLYGGRWNPPGLPVVYLADTRALAALETLVHAEGSLHKVQYVRYPVSFSKQLIETAALSELTDALSSLTVSPRTQTVGRDWLRRAQQPILEVRSAIIPEEPNYLLNPRHAKFDRIKIGMAEPFAFDPRLI</sequence>